<organism evidence="2">
    <name type="scientific">Palpitomonas bilix</name>
    <dbReference type="NCBI Taxonomy" id="652834"/>
    <lineage>
        <taxon>Eukaryota</taxon>
        <taxon>Eukaryota incertae sedis</taxon>
    </lineage>
</organism>
<protein>
    <recommendedName>
        <fullName evidence="3">Transmembrane protein</fullName>
    </recommendedName>
</protein>
<keyword evidence="1" id="KW-0472">Membrane</keyword>
<dbReference type="EMBL" id="HBIB01040812">
    <property type="protein sequence ID" value="CAE0264298.1"/>
    <property type="molecule type" value="Transcribed_RNA"/>
</dbReference>
<keyword evidence="1" id="KW-0812">Transmembrane</keyword>
<gene>
    <name evidence="2" type="ORF">PBIL07802_LOCUS26602</name>
</gene>
<name>A0A7S3LU29_9EUKA</name>
<feature type="transmembrane region" description="Helical" evidence="1">
    <location>
        <begin position="50"/>
        <end position="74"/>
    </location>
</feature>
<evidence type="ECO:0000313" key="2">
    <source>
        <dbReference type="EMBL" id="CAE0264298.1"/>
    </source>
</evidence>
<evidence type="ECO:0008006" key="3">
    <source>
        <dbReference type="Google" id="ProtNLM"/>
    </source>
</evidence>
<feature type="transmembrane region" description="Helical" evidence="1">
    <location>
        <begin position="121"/>
        <end position="144"/>
    </location>
</feature>
<keyword evidence="1" id="KW-1133">Transmembrane helix</keyword>
<accession>A0A7S3LU29</accession>
<sequence>MGKLSVFSPATSAARSESSGGLLGVEHEFSSGEEEREWRASREKLWKKLFLARILLAGGIPIVIGLLLVVIGAAQSPCTGYHMDGTYYPYACYSNTTCCFSACTVPQAQNACVNVGDIRGFVVGGVVVIVCGLITSILYGALLLRRRKNAIEKKGVDVRQAM</sequence>
<proteinExistence type="predicted"/>
<evidence type="ECO:0000256" key="1">
    <source>
        <dbReference type="SAM" id="Phobius"/>
    </source>
</evidence>
<dbReference type="AlphaFoldDB" id="A0A7S3LU29"/>
<reference evidence="2" key="1">
    <citation type="submission" date="2021-01" db="EMBL/GenBank/DDBJ databases">
        <authorList>
            <person name="Corre E."/>
            <person name="Pelletier E."/>
            <person name="Niang G."/>
            <person name="Scheremetjew M."/>
            <person name="Finn R."/>
            <person name="Kale V."/>
            <person name="Holt S."/>
            <person name="Cochrane G."/>
            <person name="Meng A."/>
            <person name="Brown T."/>
            <person name="Cohen L."/>
        </authorList>
    </citation>
    <scope>NUCLEOTIDE SEQUENCE</scope>
    <source>
        <strain evidence="2">NIES-2562</strain>
    </source>
</reference>